<proteinExistence type="predicted"/>
<feature type="domain" description="Glycosyltransferase subfamily 4-like N-terminal" evidence="4">
    <location>
        <begin position="27"/>
        <end position="186"/>
    </location>
</feature>
<keyword evidence="1" id="KW-0808">Transferase</keyword>
<dbReference type="Proteomes" id="UP001157439">
    <property type="component" value="Unassembled WGS sequence"/>
</dbReference>
<dbReference type="Pfam" id="PF00534">
    <property type="entry name" value="Glycos_transf_1"/>
    <property type="match status" value="1"/>
</dbReference>
<organism evidence="5 6">
    <name type="scientific">Paraferrimonas haliotis</name>
    <dbReference type="NCBI Taxonomy" id="2013866"/>
    <lineage>
        <taxon>Bacteria</taxon>
        <taxon>Pseudomonadati</taxon>
        <taxon>Pseudomonadota</taxon>
        <taxon>Gammaproteobacteria</taxon>
        <taxon>Alteromonadales</taxon>
        <taxon>Ferrimonadaceae</taxon>
        <taxon>Paraferrimonas</taxon>
    </lineage>
</organism>
<dbReference type="EMBL" id="BSPO01000003">
    <property type="protein sequence ID" value="GLS84602.1"/>
    <property type="molecule type" value="Genomic_DNA"/>
</dbReference>
<evidence type="ECO:0000259" key="4">
    <source>
        <dbReference type="Pfam" id="PF13439"/>
    </source>
</evidence>
<keyword evidence="6" id="KW-1185">Reference proteome</keyword>
<feature type="domain" description="Glycosyl transferase family 1" evidence="3">
    <location>
        <begin position="209"/>
        <end position="353"/>
    </location>
</feature>
<evidence type="ECO:0000256" key="2">
    <source>
        <dbReference type="SAM" id="Phobius"/>
    </source>
</evidence>
<dbReference type="AlphaFoldDB" id="A0AA37WXP1"/>
<keyword evidence="2" id="KW-0472">Membrane</keyword>
<dbReference type="InterPro" id="IPR001296">
    <property type="entry name" value="Glyco_trans_1"/>
</dbReference>
<protein>
    <submittedName>
        <fullName evidence="5">Uncharacterized protein</fullName>
    </submittedName>
</protein>
<dbReference type="Pfam" id="PF13439">
    <property type="entry name" value="Glyco_transf_4"/>
    <property type="match status" value="1"/>
</dbReference>
<keyword evidence="2" id="KW-1133">Transmembrane helix</keyword>
<feature type="transmembrane region" description="Helical" evidence="2">
    <location>
        <begin position="63"/>
        <end position="85"/>
    </location>
</feature>
<dbReference type="GO" id="GO:0016757">
    <property type="term" value="F:glycosyltransferase activity"/>
    <property type="evidence" value="ECO:0007669"/>
    <property type="project" value="InterPro"/>
</dbReference>
<accession>A0AA37WXP1</accession>
<evidence type="ECO:0000313" key="5">
    <source>
        <dbReference type="EMBL" id="GLS84602.1"/>
    </source>
</evidence>
<evidence type="ECO:0000259" key="3">
    <source>
        <dbReference type="Pfam" id="PF00534"/>
    </source>
</evidence>
<keyword evidence="2" id="KW-0812">Transmembrane</keyword>
<evidence type="ECO:0000256" key="1">
    <source>
        <dbReference type="ARBA" id="ARBA00022679"/>
    </source>
</evidence>
<dbReference type="Gene3D" id="3.40.50.2000">
    <property type="entry name" value="Glycogen Phosphorylase B"/>
    <property type="match status" value="2"/>
</dbReference>
<dbReference type="PANTHER" id="PTHR46401">
    <property type="entry name" value="GLYCOSYLTRANSFERASE WBBK-RELATED"/>
    <property type="match status" value="1"/>
</dbReference>
<dbReference type="PANTHER" id="PTHR46401:SF2">
    <property type="entry name" value="GLYCOSYLTRANSFERASE WBBK-RELATED"/>
    <property type="match status" value="1"/>
</dbReference>
<gene>
    <name evidence="5" type="ORF">GCM10007894_25790</name>
</gene>
<evidence type="ECO:0000313" key="6">
    <source>
        <dbReference type="Proteomes" id="UP001157439"/>
    </source>
</evidence>
<dbReference type="InterPro" id="IPR028098">
    <property type="entry name" value="Glyco_trans_4-like_N"/>
</dbReference>
<reference evidence="5 6" key="1">
    <citation type="journal article" date="2014" name="Int. J. Syst. Evol. Microbiol.">
        <title>Complete genome sequence of Corynebacterium casei LMG S-19264T (=DSM 44701T), isolated from a smear-ripened cheese.</title>
        <authorList>
            <consortium name="US DOE Joint Genome Institute (JGI-PGF)"/>
            <person name="Walter F."/>
            <person name="Albersmeier A."/>
            <person name="Kalinowski J."/>
            <person name="Ruckert C."/>
        </authorList>
    </citation>
    <scope>NUCLEOTIDE SEQUENCE [LARGE SCALE GENOMIC DNA]</scope>
    <source>
        <strain evidence="5 6">NBRC 112785</strain>
    </source>
</reference>
<dbReference type="RefSeq" id="WP_095499070.1">
    <property type="nucleotide sequence ID" value="NZ_BSPO01000003.1"/>
</dbReference>
<comment type="caution">
    <text evidence="5">The sequence shown here is derived from an EMBL/GenBank/DDBJ whole genome shotgun (WGS) entry which is preliminary data.</text>
</comment>
<dbReference type="SUPFAM" id="SSF53756">
    <property type="entry name" value="UDP-Glycosyltransferase/glycogen phosphorylase"/>
    <property type="match status" value="1"/>
</dbReference>
<name>A0AA37WXP1_9GAMM</name>
<dbReference type="GO" id="GO:0009103">
    <property type="term" value="P:lipopolysaccharide biosynthetic process"/>
    <property type="evidence" value="ECO:0007669"/>
    <property type="project" value="TreeGrafter"/>
</dbReference>
<sequence length="394" mass="44822">MSTSQTKVLHLTMDYPNPYRPKNTPAVKNLIAELNHIDHQVIALRRTSNVFKTQTVTIDDNKVAIRFFGLPFGLLHSISMALLAYRIKRLVMKKGIEFDVIHAHKFAFEGLAGYFLSLQTKKPFMVSVRADSDKRLISFKPMLQPLLAKVAKRCKHIFYVSAWYQKELEVRFNLPSEKQSSLPNFVHQAPKSAPKTADSKRLVTVLDLNMYKKKGLVDLLYAISCLVITHPTLTLDIYGDGFSHRVEEVKQLIQKLQLTEQVTLKGKVDNTQLVKALPDYAALILASHSETFGMVYVEALFAGIGIGYSKGTGIDGFIDDLNVGVGFDSNNSAHIQLAIIELLQRQREFKVWISENKVLLQQRFSPRAYCQRYYQILDNIKKSETQQYAQLPSR</sequence>